<evidence type="ECO:0000313" key="1">
    <source>
        <dbReference type="EMBL" id="KAJ2809906.1"/>
    </source>
</evidence>
<protein>
    <submittedName>
        <fullName evidence="1">Uncharacterized protein</fullName>
    </submittedName>
</protein>
<dbReference type="Proteomes" id="UP001140096">
    <property type="component" value="Unassembled WGS sequence"/>
</dbReference>
<accession>A0ACC1LK20</accession>
<sequence length="232" mass="25779">MLDSLPGRALDLIVQYLRGDDNNQAAALHFAQVSQRLRKRAQRLVWEYFTLGRALQSHPLSYFAHILPYVARLQIAHGGLSNQQWLDGLAYLHTLSWEHVQMVSVELDTFHDNSEVVEAVIGFAHKHLSRVRELWVALSGDGAAAQKMLSGAYPNLSELRIVGKAPQESTYRIEIAPHSSLSAVTLDAQAARLTTAAGIVCRSRATLKELNIDEYTTPLAMALHLHPASPWT</sequence>
<gene>
    <name evidence="1" type="ORF">H4S07_002985</name>
</gene>
<keyword evidence="2" id="KW-1185">Reference proteome</keyword>
<reference evidence="1" key="1">
    <citation type="submission" date="2022-07" db="EMBL/GenBank/DDBJ databases">
        <title>Phylogenomic reconstructions and comparative analyses of Kickxellomycotina fungi.</title>
        <authorList>
            <person name="Reynolds N.K."/>
            <person name="Stajich J.E."/>
            <person name="Barry K."/>
            <person name="Grigoriev I.V."/>
            <person name="Crous P."/>
            <person name="Smith M.E."/>
        </authorList>
    </citation>
    <scope>NUCLEOTIDE SEQUENCE</scope>
    <source>
        <strain evidence="1">CBS 102833</strain>
    </source>
</reference>
<name>A0ACC1LK20_9FUNG</name>
<evidence type="ECO:0000313" key="2">
    <source>
        <dbReference type="Proteomes" id="UP001140096"/>
    </source>
</evidence>
<dbReference type="EMBL" id="JANBUP010000862">
    <property type="protein sequence ID" value="KAJ2809906.1"/>
    <property type="molecule type" value="Genomic_DNA"/>
</dbReference>
<feature type="non-terminal residue" evidence="1">
    <location>
        <position position="232"/>
    </location>
</feature>
<organism evidence="1 2">
    <name type="scientific">Coemansia furcata</name>
    <dbReference type="NCBI Taxonomy" id="417177"/>
    <lineage>
        <taxon>Eukaryota</taxon>
        <taxon>Fungi</taxon>
        <taxon>Fungi incertae sedis</taxon>
        <taxon>Zoopagomycota</taxon>
        <taxon>Kickxellomycotina</taxon>
        <taxon>Kickxellomycetes</taxon>
        <taxon>Kickxellales</taxon>
        <taxon>Kickxellaceae</taxon>
        <taxon>Coemansia</taxon>
    </lineage>
</organism>
<comment type="caution">
    <text evidence="1">The sequence shown here is derived from an EMBL/GenBank/DDBJ whole genome shotgun (WGS) entry which is preliminary data.</text>
</comment>
<proteinExistence type="predicted"/>